<evidence type="ECO:0000259" key="7">
    <source>
        <dbReference type="PROSITE" id="PS50089"/>
    </source>
</evidence>
<dbReference type="InterPro" id="IPR018957">
    <property type="entry name" value="Znf_C3HC4_RING-type"/>
</dbReference>
<dbReference type="Pfam" id="PF00097">
    <property type="entry name" value="zf-C3HC4"/>
    <property type="match status" value="1"/>
</dbReference>
<dbReference type="Gene3D" id="3.30.40.10">
    <property type="entry name" value="Zinc/RING finger domain, C3HC4 (zinc finger)"/>
    <property type="match status" value="1"/>
</dbReference>
<feature type="coiled-coil region" evidence="5">
    <location>
        <begin position="185"/>
        <end position="212"/>
    </location>
</feature>
<proteinExistence type="predicted"/>
<accession>A0A9Q0AL68</accession>
<evidence type="ECO:0000313" key="9">
    <source>
        <dbReference type="Proteomes" id="UP000829685"/>
    </source>
</evidence>
<protein>
    <recommendedName>
        <fullName evidence="7">RING-type domain-containing protein</fullName>
    </recommendedName>
</protein>
<dbReference type="PROSITE" id="PS50089">
    <property type="entry name" value="ZF_RING_2"/>
    <property type="match status" value="1"/>
</dbReference>
<keyword evidence="2 4" id="KW-0863">Zinc-finger</keyword>
<comment type="caution">
    <text evidence="8">The sequence shown here is derived from an EMBL/GenBank/DDBJ whole genome shotgun (WGS) entry which is preliminary data.</text>
</comment>
<feature type="compositionally biased region" description="Polar residues" evidence="6">
    <location>
        <begin position="1"/>
        <end position="12"/>
    </location>
</feature>
<dbReference type="GO" id="GO:0008270">
    <property type="term" value="F:zinc ion binding"/>
    <property type="evidence" value="ECO:0007669"/>
    <property type="project" value="UniProtKB-KW"/>
</dbReference>
<evidence type="ECO:0000256" key="1">
    <source>
        <dbReference type="ARBA" id="ARBA00022723"/>
    </source>
</evidence>
<evidence type="ECO:0000256" key="5">
    <source>
        <dbReference type="SAM" id="Coils"/>
    </source>
</evidence>
<feature type="domain" description="RING-type" evidence="7">
    <location>
        <begin position="55"/>
        <end position="104"/>
    </location>
</feature>
<evidence type="ECO:0000256" key="4">
    <source>
        <dbReference type="PROSITE-ProRule" id="PRU00175"/>
    </source>
</evidence>
<keyword evidence="5" id="KW-0175">Coiled coil</keyword>
<evidence type="ECO:0000313" key="8">
    <source>
        <dbReference type="EMBL" id="KAI1861555.1"/>
    </source>
</evidence>
<sequence length="264" mass="29810">MASNDSSDTSATLDVDDEPSSITRAEACSTGAGSDGQRVSATESPPPTIEGYENCEICFDDALSTQFTTLPCEHGHRFMTLCITTWFQQLYNQQGPQVHCPKCREEFKYTACGHPLEAHRLVEPRNILKADLMVTECLSCQRETRSRRLLKIRRDFDKHEGPDWDMIEPGDLSPALEALAAVRFADEYEELKADFANRVRLMEAELEELKEDPVLSDSNSHVWVLESVLAGIERMRNAPQEAEILHPEIFDSPSEEDDQDNDDE</sequence>
<dbReference type="SUPFAM" id="SSF57850">
    <property type="entry name" value="RING/U-box"/>
    <property type="match status" value="1"/>
</dbReference>
<reference evidence="8" key="1">
    <citation type="submission" date="2021-03" db="EMBL/GenBank/DDBJ databases">
        <title>Revisited historic fungal species revealed as producer of novel bioactive compounds through whole genome sequencing and comparative genomics.</title>
        <authorList>
            <person name="Vignolle G.A."/>
            <person name="Hochenegger N."/>
            <person name="Mach R.L."/>
            <person name="Mach-Aigner A.R."/>
            <person name="Javad Rahimi M."/>
            <person name="Salim K.A."/>
            <person name="Chan C.M."/>
            <person name="Lim L.B.L."/>
            <person name="Cai F."/>
            <person name="Druzhinina I.S."/>
            <person name="U'Ren J.M."/>
            <person name="Derntl C."/>
        </authorList>
    </citation>
    <scope>NUCLEOTIDE SEQUENCE</scope>
    <source>
        <strain evidence="8">TUCIM 5799</strain>
    </source>
</reference>
<organism evidence="8 9">
    <name type="scientific">Neoarthrinium moseri</name>
    <dbReference type="NCBI Taxonomy" id="1658444"/>
    <lineage>
        <taxon>Eukaryota</taxon>
        <taxon>Fungi</taxon>
        <taxon>Dikarya</taxon>
        <taxon>Ascomycota</taxon>
        <taxon>Pezizomycotina</taxon>
        <taxon>Sordariomycetes</taxon>
        <taxon>Xylariomycetidae</taxon>
        <taxon>Amphisphaeriales</taxon>
        <taxon>Apiosporaceae</taxon>
        <taxon>Neoarthrinium</taxon>
    </lineage>
</organism>
<name>A0A9Q0AL68_9PEZI</name>
<keyword evidence="1" id="KW-0479">Metal-binding</keyword>
<feature type="compositionally biased region" description="Acidic residues" evidence="6">
    <location>
        <begin position="253"/>
        <end position="264"/>
    </location>
</feature>
<dbReference type="AlphaFoldDB" id="A0A9Q0AL68"/>
<gene>
    <name evidence="8" type="ORF">JX265_009522</name>
</gene>
<dbReference type="Proteomes" id="UP000829685">
    <property type="component" value="Unassembled WGS sequence"/>
</dbReference>
<dbReference type="InterPro" id="IPR001841">
    <property type="entry name" value="Znf_RING"/>
</dbReference>
<evidence type="ECO:0000256" key="3">
    <source>
        <dbReference type="ARBA" id="ARBA00022833"/>
    </source>
</evidence>
<dbReference type="EMBL" id="JAFIMR010000029">
    <property type="protein sequence ID" value="KAI1861555.1"/>
    <property type="molecule type" value="Genomic_DNA"/>
</dbReference>
<evidence type="ECO:0000256" key="6">
    <source>
        <dbReference type="SAM" id="MobiDB-lite"/>
    </source>
</evidence>
<keyword evidence="3" id="KW-0862">Zinc</keyword>
<keyword evidence="9" id="KW-1185">Reference proteome</keyword>
<feature type="region of interest" description="Disordered" evidence="6">
    <location>
        <begin position="240"/>
        <end position="264"/>
    </location>
</feature>
<dbReference type="InterPro" id="IPR013083">
    <property type="entry name" value="Znf_RING/FYVE/PHD"/>
</dbReference>
<feature type="region of interest" description="Disordered" evidence="6">
    <location>
        <begin position="1"/>
        <end position="46"/>
    </location>
</feature>
<evidence type="ECO:0000256" key="2">
    <source>
        <dbReference type="ARBA" id="ARBA00022771"/>
    </source>
</evidence>